<evidence type="ECO:0000313" key="3">
    <source>
        <dbReference type="Proteomes" id="UP000190669"/>
    </source>
</evidence>
<dbReference type="InterPro" id="IPR021352">
    <property type="entry name" value="DUF2971"/>
</dbReference>
<keyword evidence="3" id="KW-1185">Reference proteome</keyword>
<reference evidence="2 4" key="2">
    <citation type="submission" date="2018-06" db="EMBL/GenBank/DDBJ databases">
        <authorList>
            <consortium name="Pathogen Informatics"/>
            <person name="Doyle S."/>
        </authorList>
    </citation>
    <scope>NUCLEOTIDE SEQUENCE [LARGE SCALE GENOMIC DNA]</scope>
    <source>
        <strain evidence="2 4">NCTC11212</strain>
    </source>
</reference>
<proteinExistence type="predicted"/>
<dbReference type="Proteomes" id="UP000190669">
    <property type="component" value="Unassembled WGS sequence"/>
</dbReference>
<dbReference type="AlphaFoldDB" id="A0AAX2INI2"/>
<evidence type="ECO:0000313" key="2">
    <source>
        <dbReference type="EMBL" id="SQA90919.1"/>
    </source>
</evidence>
<dbReference type="RefSeq" id="WP_066674482.1">
    <property type="nucleotide sequence ID" value="NZ_CP033934.1"/>
</dbReference>
<dbReference type="EMBL" id="FUZE01000022">
    <property type="protein sequence ID" value="SKC03268.1"/>
    <property type="molecule type" value="Genomic_DNA"/>
</dbReference>
<evidence type="ECO:0000313" key="4">
    <source>
        <dbReference type="Proteomes" id="UP000251937"/>
    </source>
</evidence>
<dbReference type="Pfam" id="PF11185">
    <property type="entry name" value="DUF2971"/>
    <property type="match status" value="1"/>
</dbReference>
<name>A0AAX2INI2_9FLAO</name>
<dbReference type="KEGG" id="cbp:EB354_14035"/>
<gene>
    <name evidence="2" type="ORF">NCTC11212_02823</name>
    <name evidence="1" type="ORF">SAMN05421800_12238</name>
</gene>
<dbReference type="EMBL" id="UAVR01000013">
    <property type="protein sequence ID" value="SQA90919.1"/>
    <property type="molecule type" value="Genomic_DNA"/>
</dbReference>
<organism evidence="2 4">
    <name type="scientific">Chryseobacterium balustinum</name>
    <dbReference type="NCBI Taxonomy" id="246"/>
    <lineage>
        <taxon>Bacteria</taxon>
        <taxon>Pseudomonadati</taxon>
        <taxon>Bacteroidota</taxon>
        <taxon>Flavobacteriia</taxon>
        <taxon>Flavobacteriales</taxon>
        <taxon>Weeksellaceae</taxon>
        <taxon>Chryseobacterium group</taxon>
        <taxon>Chryseobacterium</taxon>
    </lineage>
</organism>
<protein>
    <submittedName>
        <fullName evidence="2">Protein of uncharacterized function (DUF2971)</fullName>
    </submittedName>
</protein>
<dbReference type="Proteomes" id="UP000251937">
    <property type="component" value="Unassembled WGS sequence"/>
</dbReference>
<sequence>MDNKTKMTSGLWRNFEHDLANIILKYAFKEENLNTNEPLGRIVYHYASLPSFSAIIQSQSLFCTNLNYLNDKKEFKFGVEQVLKVIDKLQLENYSDSILNEVKEKIEDFYKTERFVTCFSKEGDMLSQWRAYANQGKGISIGFDLHSLEDSIEQPLKGSPVLYNNQKQLKTIEDIIKIIIENYEQIKDRFDWSDYGYERLARLSIIDFLHRIVSSYKSDGFEEEKEFRLEYSIDGNFVKHGDDEVLYRATETMLVPYVILQNKYSEYKKRIAESGDTVEHTFINKKLPIKEIIVGPSLDFDLTKASLQGLLKKLEYENVIIKKSKIPYRI</sequence>
<reference evidence="1 3" key="1">
    <citation type="submission" date="2017-02" db="EMBL/GenBank/DDBJ databases">
        <authorList>
            <person name="Varghese N."/>
            <person name="Submissions S."/>
        </authorList>
    </citation>
    <scope>NUCLEOTIDE SEQUENCE [LARGE SCALE GENOMIC DNA]</scope>
    <source>
        <strain evidence="1 3">DSM 16775</strain>
    </source>
</reference>
<evidence type="ECO:0000313" key="1">
    <source>
        <dbReference type="EMBL" id="SKC03268.1"/>
    </source>
</evidence>
<comment type="caution">
    <text evidence="2">The sequence shown here is derived from an EMBL/GenBank/DDBJ whole genome shotgun (WGS) entry which is preliminary data.</text>
</comment>
<accession>A0AAX2INI2</accession>